<evidence type="ECO:0000256" key="1">
    <source>
        <dbReference type="SAM" id="MobiDB-lite"/>
    </source>
</evidence>
<keyword evidence="3" id="KW-1185">Reference proteome</keyword>
<proteinExistence type="predicted"/>
<reference evidence="2" key="1">
    <citation type="submission" date="2021-07" db="EMBL/GenBank/DDBJ databases">
        <authorList>
            <person name="Durling M."/>
        </authorList>
    </citation>
    <scope>NUCLEOTIDE SEQUENCE</scope>
</reference>
<feature type="region of interest" description="Disordered" evidence="1">
    <location>
        <begin position="88"/>
        <end position="125"/>
    </location>
</feature>
<dbReference type="AlphaFoldDB" id="A0A9N9LLV6"/>
<evidence type="ECO:0000313" key="2">
    <source>
        <dbReference type="EMBL" id="CAG8974887.1"/>
    </source>
</evidence>
<dbReference type="Proteomes" id="UP000701801">
    <property type="component" value="Unassembled WGS sequence"/>
</dbReference>
<protein>
    <submittedName>
        <fullName evidence="2">Uncharacterized protein</fullName>
    </submittedName>
</protein>
<sequence>MFSQFDPEICKKRADDAIIAAIHHINAGRRDQFHISGKKQEETRVIAEIQDKFGGVHGRLDSVETSNTEYQRSLNERLISKVTASDVRATSLDEAEKAPGGDGRTNSPHGTSRTKLGGRQKEASKHQSLCRWISEKLCINGKGGKDEKGGKGDVCFAKDGKAEE</sequence>
<evidence type="ECO:0000313" key="3">
    <source>
        <dbReference type="Proteomes" id="UP000701801"/>
    </source>
</evidence>
<accession>A0A9N9LLV6</accession>
<gene>
    <name evidence="2" type="ORF">HYALB_00000502</name>
</gene>
<dbReference type="EMBL" id="CAJVRM010000116">
    <property type="protein sequence ID" value="CAG8974887.1"/>
    <property type="molecule type" value="Genomic_DNA"/>
</dbReference>
<feature type="compositionally biased region" description="Polar residues" evidence="1">
    <location>
        <begin position="104"/>
        <end position="114"/>
    </location>
</feature>
<organism evidence="2 3">
    <name type="scientific">Hymenoscyphus albidus</name>
    <dbReference type="NCBI Taxonomy" id="595503"/>
    <lineage>
        <taxon>Eukaryota</taxon>
        <taxon>Fungi</taxon>
        <taxon>Dikarya</taxon>
        <taxon>Ascomycota</taxon>
        <taxon>Pezizomycotina</taxon>
        <taxon>Leotiomycetes</taxon>
        <taxon>Helotiales</taxon>
        <taxon>Helotiaceae</taxon>
        <taxon>Hymenoscyphus</taxon>
    </lineage>
</organism>
<feature type="region of interest" description="Disordered" evidence="1">
    <location>
        <begin position="140"/>
        <end position="164"/>
    </location>
</feature>
<comment type="caution">
    <text evidence="2">The sequence shown here is derived from an EMBL/GenBank/DDBJ whole genome shotgun (WGS) entry which is preliminary data.</text>
</comment>
<feature type="compositionally biased region" description="Basic and acidic residues" evidence="1">
    <location>
        <begin position="143"/>
        <end position="164"/>
    </location>
</feature>
<name>A0A9N9LLV6_9HELO</name>